<dbReference type="OrthoDB" id="7859306at2"/>
<feature type="transmembrane region" description="Helical" evidence="1">
    <location>
        <begin position="75"/>
        <end position="93"/>
    </location>
</feature>
<gene>
    <name evidence="2" type="ORF">SAMN05444002_1438</name>
</gene>
<dbReference type="RefSeq" id="WP_074255510.1">
    <property type="nucleotide sequence ID" value="NZ_FSRL01000001.1"/>
</dbReference>
<sequence>MTVTPLAQCAFRLAFAYILANQALSTLVVPSLAAEASTGVSAFRAPVETFQFIAVNALLIVIAIWVAFGIRTRLVTAIGLVIYAGYTISSGGLEADNLGIGIFVAFGLALPLLAAGGGAFALYRKGWSGLTDL</sequence>
<dbReference type="STRING" id="1217970.SAMN05444002_1438"/>
<reference evidence="3" key="1">
    <citation type="submission" date="2016-11" db="EMBL/GenBank/DDBJ databases">
        <authorList>
            <person name="Varghese N."/>
            <person name="Submissions S."/>
        </authorList>
    </citation>
    <scope>NUCLEOTIDE SEQUENCE [LARGE SCALE GENOMIC DNA]</scope>
    <source>
        <strain evidence="3">DSM 29440</strain>
    </source>
</reference>
<proteinExistence type="predicted"/>
<accession>A0A1N6F7D4</accession>
<feature type="transmembrane region" description="Helical" evidence="1">
    <location>
        <begin position="99"/>
        <end position="123"/>
    </location>
</feature>
<evidence type="ECO:0000313" key="2">
    <source>
        <dbReference type="EMBL" id="SIN91167.1"/>
    </source>
</evidence>
<feature type="transmembrane region" description="Helical" evidence="1">
    <location>
        <begin position="49"/>
        <end position="68"/>
    </location>
</feature>
<dbReference type="AlphaFoldDB" id="A0A1N6F7D4"/>
<keyword evidence="1" id="KW-0472">Membrane</keyword>
<name>A0A1N6F7D4_9RHOB</name>
<dbReference type="EMBL" id="FSRL01000001">
    <property type="protein sequence ID" value="SIN91167.1"/>
    <property type="molecule type" value="Genomic_DNA"/>
</dbReference>
<dbReference type="Proteomes" id="UP000184932">
    <property type="component" value="Unassembled WGS sequence"/>
</dbReference>
<evidence type="ECO:0000256" key="1">
    <source>
        <dbReference type="SAM" id="Phobius"/>
    </source>
</evidence>
<keyword evidence="1" id="KW-0812">Transmembrane</keyword>
<keyword evidence="3" id="KW-1185">Reference proteome</keyword>
<organism evidence="2 3">
    <name type="scientific">Vannielia litorea</name>
    <dbReference type="NCBI Taxonomy" id="1217970"/>
    <lineage>
        <taxon>Bacteria</taxon>
        <taxon>Pseudomonadati</taxon>
        <taxon>Pseudomonadota</taxon>
        <taxon>Alphaproteobacteria</taxon>
        <taxon>Rhodobacterales</taxon>
        <taxon>Paracoccaceae</taxon>
        <taxon>Vannielia</taxon>
    </lineage>
</organism>
<protein>
    <submittedName>
        <fullName evidence="2">Uncharacterized protein</fullName>
    </submittedName>
</protein>
<keyword evidence="1" id="KW-1133">Transmembrane helix</keyword>
<evidence type="ECO:0000313" key="3">
    <source>
        <dbReference type="Proteomes" id="UP000184932"/>
    </source>
</evidence>